<gene>
    <name evidence="1" type="ORF">NPX36_10615</name>
</gene>
<proteinExistence type="predicted"/>
<organism evidence="1 2">
    <name type="scientific">Paenimyroides aestuarii</name>
    <dbReference type="NCBI Taxonomy" id="2968490"/>
    <lineage>
        <taxon>Bacteria</taxon>
        <taxon>Pseudomonadati</taxon>
        <taxon>Bacteroidota</taxon>
        <taxon>Flavobacteriia</taxon>
        <taxon>Flavobacteriales</taxon>
        <taxon>Flavobacteriaceae</taxon>
        <taxon>Paenimyroides</taxon>
    </lineage>
</organism>
<reference evidence="1 2" key="1">
    <citation type="submission" date="2022-08" db="EMBL/GenBank/DDBJ databases">
        <title>Myroides zhujiangensis sp. nov., a novel bacterium isolated from sediment in the Pearl River Estuary.</title>
        <authorList>
            <person name="Cui L."/>
        </authorList>
    </citation>
    <scope>NUCLEOTIDE SEQUENCE [LARGE SCALE GENOMIC DNA]</scope>
    <source>
        <strain evidence="1 2">SCSIO 72103</strain>
    </source>
</reference>
<dbReference type="EMBL" id="CP102382">
    <property type="protein sequence ID" value="UUV20767.1"/>
    <property type="molecule type" value="Genomic_DNA"/>
</dbReference>
<name>A0ABY5NQB4_9FLAO</name>
<accession>A0ABY5NQB4</accession>
<evidence type="ECO:0000313" key="2">
    <source>
        <dbReference type="Proteomes" id="UP001317001"/>
    </source>
</evidence>
<evidence type="ECO:0000313" key="1">
    <source>
        <dbReference type="EMBL" id="UUV20767.1"/>
    </source>
</evidence>
<sequence>MKFYCKKCKNEINELNLPEEQKFEVIGLVKQDFKLFAIKKLMDEFKVSHKEAKIIVTHLNPEYGKCHRCDFDELKKQNAECPKCGAFNYNLDEPIFNNDFCTHLEWKLHFENLGIESVKRFWCDGVDPIPFDLKSLSKENIKKNKSILTRAWIGEDGQGVYEMEIKLGKKAVENYINGLSLIDCIPEKENKDWIKIKPELNKIQVELI</sequence>
<keyword evidence="2" id="KW-1185">Reference proteome</keyword>
<dbReference type="Proteomes" id="UP001317001">
    <property type="component" value="Chromosome"/>
</dbReference>
<dbReference type="RefSeq" id="WP_257498672.1">
    <property type="nucleotide sequence ID" value="NZ_CP102382.1"/>
</dbReference>
<protein>
    <submittedName>
        <fullName evidence="1">Uncharacterized protein</fullName>
    </submittedName>
</protein>